<gene>
    <name evidence="2" type="ORF">C0V82_10175</name>
</gene>
<reference evidence="2 3" key="1">
    <citation type="submission" date="2017-12" db="EMBL/GenBank/DDBJ databases">
        <title>Genomes of bacteria within cyanobacterial aggregates.</title>
        <authorList>
            <person name="Cai H."/>
        </authorList>
    </citation>
    <scope>NUCLEOTIDE SEQUENCE [LARGE SCALE GENOMIC DNA]</scope>
    <source>
        <strain evidence="2 3">TH16</strain>
    </source>
</reference>
<dbReference type="AlphaFoldDB" id="A0A2K9NC27"/>
<keyword evidence="3" id="KW-1185">Reference proteome</keyword>
<dbReference type="Pfam" id="PF13609">
    <property type="entry name" value="Porin_4"/>
    <property type="match status" value="1"/>
</dbReference>
<proteinExistence type="predicted"/>
<dbReference type="InterPro" id="IPR023614">
    <property type="entry name" value="Porin_dom_sf"/>
</dbReference>
<sequence length="342" mass="36372">MDVILPRLSRAIRTAAVSLLAVFPAAGETVEFTGRGVGQGAVVRSGEGHDIFGAYAATGEGTITTDSGLGLSLTATVGSGDYQKSLDRPGRNDQLTVNEVFLTVNSAWGRLRIGDEDGAAKRAVDLLPLLAGGQMDGMWTGIAGTAPPIDHLGRDSDDATKLLYETPRVMGLRLGVSYAPKRDSLVEDIAKQTPGRFDRDLWEIGLNYQGDIDAVSYELAAGYVTADSRNPLLGDTESLKLAALALYGGFSGSVIYVDDGDSGRLNGDDATSTTLMASYENGPYGAALWWQGVSPDISQDYDAYGAGLSWRILDETSLSLDTVRYEGRRRGWVGTLGVEARF</sequence>
<dbReference type="Gene3D" id="2.40.160.10">
    <property type="entry name" value="Porin"/>
    <property type="match status" value="1"/>
</dbReference>
<dbReference type="GO" id="GO:0015288">
    <property type="term" value="F:porin activity"/>
    <property type="evidence" value="ECO:0007669"/>
    <property type="project" value="InterPro"/>
</dbReference>
<dbReference type="InterPro" id="IPR033900">
    <property type="entry name" value="Gram_neg_porin_domain"/>
</dbReference>
<dbReference type="SUPFAM" id="SSF56935">
    <property type="entry name" value="Porins"/>
    <property type="match status" value="1"/>
</dbReference>
<evidence type="ECO:0000313" key="2">
    <source>
        <dbReference type="EMBL" id="AUN30562.1"/>
    </source>
</evidence>
<name>A0A2K9NC27_9PROT</name>
<evidence type="ECO:0000259" key="1">
    <source>
        <dbReference type="Pfam" id="PF13609"/>
    </source>
</evidence>
<accession>A0A2K9NC27</accession>
<dbReference type="KEGG" id="ncb:C0V82_10175"/>
<dbReference type="Proteomes" id="UP000234752">
    <property type="component" value="Chromosome eg_1"/>
</dbReference>
<feature type="domain" description="Porin" evidence="1">
    <location>
        <begin position="15"/>
        <end position="323"/>
    </location>
</feature>
<protein>
    <recommendedName>
        <fullName evidence="1">Porin domain-containing protein</fullName>
    </recommendedName>
</protein>
<dbReference type="GO" id="GO:0016020">
    <property type="term" value="C:membrane"/>
    <property type="evidence" value="ECO:0007669"/>
    <property type="project" value="InterPro"/>
</dbReference>
<evidence type="ECO:0000313" key="3">
    <source>
        <dbReference type="Proteomes" id="UP000234752"/>
    </source>
</evidence>
<dbReference type="EMBL" id="CP025611">
    <property type="protein sequence ID" value="AUN30562.1"/>
    <property type="molecule type" value="Genomic_DNA"/>
</dbReference>
<organism evidence="2 3">
    <name type="scientific">Niveispirillum cyanobacteriorum</name>
    <dbReference type="NCBI Taxonomy" id="1612173"/>
    <lineage>
        <taxon>Bacteria</taxon>
        <taxon>Pseudomonadati</taxon>
        <taxon>Pseudomonadota</taxon>
        <taxon>Alphaproteobacteria</taxon>
        <taxon>Rhodospirillales</taxon>
        <taxon>Azospirillaceae</taxon>
        <taxon>Niveispirillum</taxon>
    </lineage>
</organism>